<dbReference type="HOGENOM" id="CLU_871897_0_0_1"/>
<reference evidence="2 3" key="1">
    <citation type="submission" date="2014-04" db="EMBL/GenBank/DDBJ databases">
        <authorList>
            <consortium name="DOE Joint Genome Institute"/>
            <person name="Kuo A."/>
            <person name="Kohler A."/>
            <person name="Costa M.D."/>
            <person name="Nagy L.G."/>
            <person name="Floudas D."/>
            <person name="Copeland A."/>
            <person name="Barry K.W."/>
            <person name="Cichocki N."/>
            <person name="Veneault-Fourrey C."/>
            <person name="LaButti K."/>
            <person name="Lindquist E.A."/>
            <person name="Lipzen A."/>
            <person name="Lundell T."/>
            <person name="Morin E."/>
            <person name="Murat C."/>
            <person name="Sun H."/>
            <person name="Tunlid A."/>
            <person name="Henrissat B."/>
            <person name="Grigoriev I.V."/>
            <person name="Hibbett D.S."/>
            <person name="Martin F."/>
            <person name="Nordberg H.P."/>
            <person name="Cantor M.N."/>
            <person name="Hua S.X."/>
        </authorList>
    </citation>
    <scope>NUCLEOTIDE SEQUENCE [LARGE SCALE GENOMIC DNA]</scope>
    <source>
        <strain evidence="2 3">441</strain>
    </source>
</reference>
<protein>
    <submittedName>
        <fullName evidence="2">Uncharacterized protein</fullName>
    </submittedName>
</protein>
<name>A0A0C9YJJ7_9AGAM</name>
<feature type="compositionally biased region" description="Polar residues" evidence="1">
    <location>
        <begin position="349"/>
        <end position="359"/>
    </location>
</feature>
<evidence type="ECO:0000313" key="3">
    <source>
        <dbReference type="Proteomes" id="UP000054018"/>
    </source>
</evidence>
<accession>A0A0C9YJJ7</accession>
<feature type="region of interest" description="Disordered" evidence="1">
    <location>
        <begin position="151"/>
        <end position="185"/>
    </location>
</feature>
<dbReference type="EMBL" id="KN833963">
    <property type="protein sequence ID" value="KIK13959.1"/>
    <property type="molecule type" value="Genomic_DNA"/>
</dbReference>
<reference evidence="3" key="2">
    <citation type="submission" date="2015-01" db="EMBL/GenBank/DDBJ databases">
        <title>Evolutionary Origins and Diversification of the Mycorrhizal Mutualists.</title>
        <authorList>
            <consortium name="DOE Joint Genome Institute"/>
            <consortium name="Mycorrhizal Genomics Consortium"/>
            <person name="Kohler A."/>
            <person name="Kuo A."/>
            <person name="Nagy L.G."/>
            <person name="Floudas D."/>
            <person name="Copeland A."/>
            <person name="Barry K.W."/>
            <person name="Cichocki N."/>
            <person name="Veneault-Fourrey C."/>
            <person name="LaButti K."/>
            <person name="Lindquist E.A."/>
            <person name="Lipzen A."/>
            <person name="Lundell T."/>
            <person name="Morin E."/>
            <person name="Murat C."/>
            <person name="Riley R."/>
            <person name="Ohm R."/>
            <person name="Sun H."/>
            <person name="Tunlid A."/>
            <person name="Henrissat B."/>
            <person name="Grigoriev I.V."/>
            <person name="Hibbett D.S."/>
            <person name="Martin F."/>
        </authorList>
    </citation>
    <scope>NUCLEOTIDE SEQUENCE [LARGE SCALE GENOMIC DNA]</scope>
    <source>
        <strain evidence="3">441</strain>
    </source>
</reference>
<dbReference type="Proteomes" id="UP000054018">
    <property type="component" value="Unassembled WGS sequence"/>
</dbReference>
<sequence>MPTPAHEFCLTDFGRAVQSALDRLPISQSHVRITLEPNLTLRSPCTGFSATPDRSLFVSPVEVGHGVLLAVVECAFSQSREALMKKVRAEVEGWPSILLVILILVMEERDYHCPTEGTRTWSFFSQRDACFLEDTFLALPPSIEACAAKFDETTSTSDSDSTDRPEAESPTRLDRSSSIEQDSDSEADFKLEPVVIKPIVVADHMWCAIKDVEFDVWIREDGAERIDLDDSKRVTGVSDAFDCFNPCRHSIFLKYIYPHIEMEEVERVIGKGLSAAKNEICKLADVFRSKSVQRRLQAAELEVEFNWRDIQSGLKISSRATAWSRYKTWYFDEFRGIKRAHSDDEEYQPTDNGTPSTSPEPRDVAPRLAARHKSVRR</sequence>
<keyword evidence="3" id="KW-1185">Reference proteome</keyword>
<gene>
    <name evidence="2" type="ORF">PISMIDRAFT_17616</name>
</gene>
<dbReference type="OrthoDB" id="2692005at2759"/>
<evidence type="ECO:0000256" key="1">
    <source>
        <dbReference type="SAM" id="MobiDB-lite"/>
    </source>
</evidence>
<dbReference type="AlphaFoldDB" id="A0A0C9YJJ7"/>
<evidence type="ECO:0000313" key="2">
    <source>
        <dbReference type="EMBL" id="KIK13959.1"/>
    </source>
</evidence>
<proteinExistence type="predicted"/>
<feature type="compositionally biased region" description="Basic and acidic residues" evidence="1">
    <location>
        <begin position="161"/>
        <end position="177"/>
    </location>
</feature>
<organism evidence="2 3">
    <name type="scientific">Pisolithus microcarpus 441</name>
    <dbReference type="NCBI Taxonomy" id="765257"/>
    <lineage>
        <taxon>Eukaryota</taxon>
        <taxon>Fungi</taxon>
        <taxon>Dikarya</taxon>
        <taxon>Basidiomycota</taxon>
        <taxon>Agaricomycotina</taxon>
        <taxon>Agaricomycetes</taxon>
        <taxon>Agaricomycetidae</taxon>
        <taxon>Boletales</taxon>
        <taxon>Sclerodermatineae</taxon>
        <taxon>Pisolithaceae</taxon>
        <taxon>Pisolithus</taxon>
    </lineage>
</organism>
<feature type="region of interest" description="Disordered" evidence="1">
    <location>
        <begin position="341"/>
        <end position="377"/>
    </location>
</feature>